<evidence type="ECO:0000313" key="1">
    <source>
        <dbReference type="EMBL" id="NYE07314.1"/>
    </source>
</evidence>
<dbReference type="PANTHER" id="PTHR40051:SF1">
    <property type="entry name" value="YOLD-LIKE FAMILY PROTEIN"/>
    <property type="match status" value="1"/>
</dbReference>
<sequence>MRQPYDGLAFYFFIHTERMFVYNSNINTKEMIDVAIRDRGKIKWNPASFMPEGFAMTREMYRDQARQAKPILDEYQTEEFDLRIVYAMEYNHAIKLTVWNDGFTSEVIGRIHYVDPITKQLRIETKPGEFERVKFDDVTAVKVVDMN</sequence>
<protein>
    <recommendedName>
        <fullName evidence="3">YolD-like family protein</fullName>
    </recommendedName>
</protein>
<dbReference type="EMBL" id="JACCBX010000008">
    <property type="protein sequence ID" value="NYE07314.1"/>
    <property type="molecule type" value="Genomic_DNA"/>
</dbReference>
<evidence type="ECO:0000313" key="2">
    <source>
        <dbReference type="Proteomes" id="UP000548423"/>
    </source>
</evidence>
<gene>
    <name evidence="1" type="ORF">F4694_004099</name>
</gene>
<reference evidence="2" key="2">
    <citation type="submission" date="2020-08" db="EMBL/GenBank/DDBJ databases">
        <title>The Agave Microbiome: Exploring the role of microbial communities in plant adaptations to desert environments.</title>
        <authorList>
            <person name="Partida-Martinez L.P."/>
        </authorList>
    </citation>
    <scope>NUCLEOTIDE SEQUENCE [LARGE SCALE GENOMIC DNA]</scope>
    <source>
        <strain evidence="2">AT2.8</strain>
    </source>
</reference>
<dbReference type="AlphaFoldDB" id="A0A852TJN2"/>
<name>A0A852TJN2_9BACI</name>
<reference evidence="2" key="1">
    <citation type="submission" date="2020-07" db="EMBL/GenBank/DDBJ databases">
        <authorList>
            <person name="Partida-Martinez L."/>
            <person name="Huntemann M."/>
            <person name="Clum A."/>
            <person name="Wang J."/>
            <person name="Palaniappan K."/>
            <person name="Ritter S."/>
            <person name="Chen I.-M."/>
            <person name="Stamatis D."/>
            <person name="Reddy T."/>
            <person name="O'Malley R."/>
            <person name="Daum C."/>
            <person name="Shapiro N."/>
            <person name="Ivanova N."/>
            <person name="Kyrpides N."/>
            <person name="Woyke T."/>
        </authorList>
    </citation>
    <scope>NUCLEOTIDE SEQUENCE [LARGE SCALE GENOMIC DNA]</scope>
    <source>
        <strain evidence="2">AT2.8</strain>
    </source>
</reference>
<accession>A0A852TJN2</accession>
<evidence type="ECO:0008006" key="3">
    <source>
        <dbReference type="Google" id="ProtNLM"/>
    </source>
</evidence>
<organism evidence="1 2">
    <name type="scientific">Neobacillus niacini</name>
    <dbReference type="NCBI Taxonomy" id="86668"/>
    <lineage>
        <taxon>Bacteria</taxon>
        <taxon>Bacillati</taxon>
        <taxon>Bacillota</taxon>
        <taxon>Bacilli</taxon>
        <taxon>Bacillales</taxon>
        <taxon>Bacillaceae</taxon>
        <taxon>Neobacillus</taxon>
    </lineage>
</organism>
<proteinExistence type="predicted"/>
<dbReference type="InterPro" id="IPR014962">
    <property type="entry name" value="YolD"/>
</dbReference>
<comment type="caution">
    <text evidence="1">The sequence shown here is derived from an EMBL/GenBank/DDBJ whole genome shotgun (WGS) entry which is preliminary data.</text>
</comment>
<dbReference type="Pfam" id="PF08863">
    <property type="entry name" value="YolD"/>
    <property type="match status" value="1"/>
</dbReference>
<dbReference type="Proteomes" id="UP000548423">
    <property type="component" value="Unassembled WGS sequence"/>
</dbReference>
<dbReference type="PANTHER" id="PTHR40051">
    <property type="entry name" value="IG HYPOTHETICAL 15966"/>
    <property type="match status" value="1"/>
</dbReference>